<organism evidence="1 2">
    <name type="scientific">Agrobacterium tumefaciens</name>
    <dbReference type="NCBI Taxonomy" id="358"/>
    <lineage>
        <taxon>Bacteria</taxon>
        <taxon>Pseudomonadati</taxon>
        <taxon>Pseudomonadota</taxon>
        <taxon>Alphaproteobacteria</taxon>
        <taxon>Hyphomicrobiales</taxon>
        <taxon>Rhizobiaceae</taxon>
        <taxon>Rhizobium/Agrobacterium group</taxon>
        <taxon>Agrobacterium</taxon>
        <taxon>Agrobacterium tumefaciens complex</taxon>
    </lineage>
</organism>
<sequence length="508" mass="57523">MLSGIKVHGSSISALDVILHEFLVSYAYEIDRAMLLDRYAISLKALTRFVGPDVSRDDIVKSVNKMKTLQMDFDVEGPDHRRFKGVPMLVLWQEHTKDDQLIAYSFAPPIRDLMKRMSSYSYLKLAALGNGSMSLKYSPALYKHLAMESGRKRWQPGEDNEVYIRFTPTELAEILQFPGHDDPSKLNVGKLVAFVKASIEDLDKVRRFKTFVKIHDEPGRGKRINSICYTLRLAAPDYRHVRLHRDYSAKQEFRHGGPDDPRFNVRSDLWDRAKRTFRFPGYLANDYFQLWLVALNEALSGKVLTPGYETRGYRGDALLAAVEADEAVSAAWGFFEEEANEADLIEYLSNRVNAPLAVKTEAEAARRQRLGRGWKTSTLEKRAKKYRKSAEPGRTDADALAEHLLAKELREQSAQIEAEMVAVWADIEAPVQKPKSDVVVLSLGRDITQGDFDAEVVNLFCDFDGSERRIIRFEGNGFASTHKIFASPEQWAGFEIDIAAYVDEGVAA</sequence>
<evidence type="ECO:0000313" key="2">
    <source>
        <dbReference type="Proteomes" id="UP000077098"/>
    </source>
</evidence>
<accession>A0A176XC34</accession>
<dbReference type="Proteomes" id="UP000077098">
    <property type="component" value="Unassembled WGS sequence"/>
</dbReference>
<dbReference type="EMBL" id="LXPS01000011">
    <property type="protein sequence ID" value="OAE46829.1"/>
    <property type="molecule type" value="Genomic_DNA"/>
</dbReference>
<protein>
    <recommendedName>
        <fullName evidence="3">Replication initiation protein</fullName>
    </recommendedName>
</protein>
<proteinExistence type="predicted"/>
<evidence type="ECO:0008006" key="3">
    <source>
        <dbReference type="Google" id="ProtNLM"/>
    </source>
</evidence>
<gene>
    <name evidence="1" type="ORF">A7J57_12140</name>
</gene>
<reference evidence="1 2" key="1">
    <citation type="submission" date="2016-05" db="EMBL/GenBank/DDBJ databases">
        <authorList>
            <person name="Lavstsen T."/>
            <person name="Jespersen J.S."/>
        </authorList>
    </citation>
    <scope>NUCLEOTIDE SEQUENCE [LARGE SCALE GENOMIC DNA]</scope>
    <source>
        <strain evidence="1 2">KCJ1736</strain>
    </source>
</reference>
<name>A0A176XC34_AGRTU</name>
<dbReference type="AlphaFoldDB" id="A0A176XC34"/>
<evidence type="ECO:0000313" key="1">
    <source>
        <dbReference type="EMBL" id="OAE46829.1"/>
    </source>
</evidence>
<comment type="caution">
    <text evidence="1">The sequence shown here is derived from an EMBL/GenBank/DDBJ whole genome shotgun (WGS) entry which is preliminary data.</text>
</comment>